<gene>
    <name evidence="2" type="ORF">L195_g033007</name>
</gene>
<comment type="caution">
    <text evidence="2">The sequence shown here is derived from an EMBL/GenBank/DDBJ whole genome shotgun (WGS) entry which is preliminary data.</text>
</comment>
<feature type="non-terminal residue" evidence="2">
    <location>
        <position position="1"/>
    </location>
</feature>
<dbReference type="AlphaFoldDB" id="A0A2K3LEU8"/>
<evidence type="ECO:0000256" key="1">
    <source>
        <dbReference type="SAM" id="MobiDB-lite"/>
    </source>
</evidence>
<sequence length="80" mass="9203">EREFEDKNGDGFSLLREIEATHLKEERFEGKKLNLVELKRVVGGRKVLREEEDRSLSMASVGKGMKMKGKRRTGVVLDRV</sequence>
<dbReference type="Proteomes" id="UP000236291">
    <property type="component" value="Unassembled WGS sequence"/>
</dbReference>
<protein>
    <submittedName>
        <fullName evidence="2">Uncharacterized protein</fullName>
    </submittedName>
</protein>
<reference evidence="2 3" key="1">
    <citation type="journal article" date="2014" name="Am. J. Bot.">
        <title>Genome assembly and annotation for red clover (Trifolium pratense; Fabaceae).</title>
        <authorList>
            <person name="Istvanek J."/>
            <person name="Jaros M."/>
            <person name="Krenek A."/>
            <person name="Repkova J."/>
        </authorList>
    </citation>
    <scope>NUCLEOTIDE SEQUENCE [LARGE SCALE GENOMIC DNA]</scope>
    <source>
        <strain evidence="3">cv. Tatra</strain>
        <tissue evidence="2">Young leaves</tissue>
    </source>
</reference>
<evidence type="ECO:0000313" key="3">
    <source>
        <dbReference type="Proteomes" id="UP000236291"/>
    </source>
</evidence>
<dbReference type="EMBL" id="ASHM01031693">
    <property type="protein sequence ID" value="PNX77047.1"/>
    <property type="molecule type" value="Genomic_DNA"/>
</dbReference>
<feature type="region of interest" description="Disordered" evidence="1">
    <location>
        <begin position="58"/>
        <end position="80"/>
    </location>
</feature>
<reference evidence="2 3" key="2">
    <citation type="journal article" date="2017" name="Front. Plant Sci.">
        <title>Gene Classification and Mining of Molecular Markers Useful in Red Clover (Trifolium pratense) Breeding.</title>
        <authorList>
            <person name="Istvanek J."/>
            <person name="Dluhosova J."/>
            <person name="Dluhos P."/>
            <person name="Patkova L."/>
            <person name="Nedelnik J."/>
            <person name="Repkova J."/>
        </authorList>
    </citation>
    <scope>NUCLEOTIDE SEQUENCE [LARGE SCALE GENOMIC DNA]</scope>
    <source>
        <strain evidence="3">cv. Tatra</strain>
        <tissue evidence="2">Young leaves</tissue>
    </source>
</reference>
<evidence type="ECO:0000313" key="2">
    <source>
        <dbReference type="EMBL" id="PNX77047.1"/>
    </source>
</evidence>
<proteinExistence type="predicted"/>
<organism evidence="2 3">
    <name type="scientific">Trifolium pratense</name>
    <name type="common">Red clover</name>
    <dbReference type="NCBI Taxonomy" id="57577"/>
    <lineage>
        <taxon>Eukaryota</taxon>
        <taxon>Viridiplantae</taxon>
        <taxon>Streptophyta</taxon>
        <taxon>Embryophyta</taxon>
        <taxon>Tracheophyta</taxon>
        <taxon>Spermatophyta</taxon>
        <taxon>Magnoliopsida</taxon>
        <taxon>eudicotyledons</taxon>
        <taxon>Gunneridae</taxon>
        <taxon>Pentapetalae</taxon>
        <taxon>rosids</taxon>
        <taxon>fabids</taxon>
        <taxon>Fabales</taxon>
        <taxon>Fabaceae</taxon>
        <taxon>Papilionoideae</taxon>
        <taxon>50 kb inversion clade</taxon>
        <taxon>NPAAA clade</taxon>
        <taxon>Hologalegina</taxon>
        <taxon>IRL clade</taxon>
        <taxon>Trifolieae</taxon>
        <taxon>Trifolium</taxon>
    </lineage>
</organism>
<accession>A0A2K3LEU8</accession>
<name>A0A2K3LEU8_TRIPR</name>